<sequence>MTYEFASAIPIPVTRTMNRNMTCLLIAAVICAFISNSVTSGAPVDVMPLGAYSDDIQPEIMGDQFGEPRSSNILINRYMPPGLIHMQSPNQKSKELMALGSVSSASSSISSSRGSKVSQVPNPIKMHNLLGGNILVRTTENSDRGNRPKSAAASLWETMDSTEPGQLPTTFRLSQDSFSAAIKKILMGIH</sequence>
<dbReference type="EMBL" id="JAKKPZ010000031">
    <property type="protein sequence ID" value="KAI1709349.1"/>
    <property type="molecule type" value="Genomic_DNA"/>
</dbReference>
<keyword evidence="2" id="KW-1185">Reference proteome</keyword>
<dbReference type="Proteomes" id="UP001201812">
    <property type="component" value="Unassembled WGS sequence"/>
</dbReference>
<protein>
    <submittedName>
        <fullName evidence="1">Uncharacterized protein</fullName>
    </submittedName>
</protein>
<comment type="caution">
    <text evidence="1">The sequence shown here is derived from an EMBL/GenBank/DDBJ whole genome shotgun (WGS) entry which is preliminary data.</text>
</comment>
<accession>A0AAD4MWE1</accession>
<evidence type="ECO:0000313" key="1">
    <source>
        <dbReference type="EMBL" id="KAI1709349.1"/>
    </source>
</evidence>
<reference evidence="1" key="1">
    <citation type="submission" date="2022-01" db="EMBL/GenBank/DDBJ databases">
        <title>Genome Sequence Resource for Two Populations of Ditylenchus destructor, the Migratory Endoparasitic Phytonematode.</title>
        <authorList>
            <person name="Zhang H."/>
            <person name="Lin R."/>
            <person name="Xie B."/>
        </authorList>
    </citation>
    <scope>NUCLEOTIDE SEQUENCE</scope>
    <source>
        <strain evidence="1">BazhouSP</strain>
    </source>
</reference>
<dbReference type="AlphaFoldDB" id="A0AAD4MWE1"/>
<name>A0AAD4MWE1_9BILA</name>
<evidence type="ECO:0000313" key="2">
    <source>
        <dbReference type="Proteomes" id="UP001201812"/>
    </source>
</evidence>
<proteinExistence type="predicted"/>
<organism evidence="1 2">
    <name type="scientific">Ditylenchus destructor</name>
    <dbReference type="NCBI Taxonomy" id="166010"/>
    <lineage>
        <taxon>Eukaryota</taxon>
        <taxon>Metazoa</taxon>
        <taxon>Ecdysozoa</taxon>
        <taxon>Nematoda</taxon>
        <taxon>Chromadorea</taxon>
        <taxon>Rhabditida</taxon>
        <taxon>Tylenchina</taxon>
        <taxon>Tylenchomorpha</taxon>
        <taxon>Sphaerularioidea</taxon>
        <taxon>Anguinidae</taxon>
        <taxon>Anguininae</taxon>
        <taxon>Ditylenchus</taxon>
    </lineage>
</organism>
<gene>
    <name evidence="1" type="ORF">DdX_11423</name>
</gene>